<dbReference type="RefSeq" id="WP_154570574.1">
    <property type="nucleotide sequence ID" value="NZ_VWSJ01000009.1"/>
</dbReference>
<dbReference type="PANTHER" id="PTHR30566">
    <property type="entry name" value="YNAI-RELATED MECHANOSENSITIVE ION CHANNEL"/>
    <property type="match status" value="1"/>
</dbReference>
<keyword evidence="4 6" id="KW-0472">Membrane</keyword>
<evidence type="ECO:0000256" key="5">
    <source>
        <dbReference type="SAM" id="Coils"/>
    </source>
</evidence>
<dbReference type="EMBL" id="VWSJ01000009">
    <property type="protein sequence ID" value="MSN96308.1"/>
    <property type="molecule type" value="Genomic_DNA"/>
</dbReference>
<dbReference type="PANTHER" id="PTHR30566:SF5">
    <property type="entry name" value="MECHANOSENSITIVE ION CHANNEL PROTEIN 1, MITOCHONDRIAL-RELATED"/>
    <property type="match status" value="1"/>
</dbReference>
<dbReference type="GO" id="GO:0008381">
    <property type="term" value="F:mechanosensitive monoatomic ion channel activity"/>
    <property type="evidence" value="ECO:0007669"/>
    <property type="project" value="UniProtKB-ARBA"/>
</dbReference>
<keyword evidence="5" id="KW-0175">Coiled coil</keyword>
<dbReference type="InterPro" id="IPR006685">
    <property type="entry name" value="MscS_channel_2nd"/>
</dbReference>
<dbReference type="Pfam" id="PF21088">
    <property type="entry name" value="MS_channel_1st"/>
    <property type="match status" value="1"/>
</dbReference>
<keyword evidence="3 6" id="KW-1133">Transmembrane helix</keyword>
<keyword evidence="2 6" id="KW-0812">Transmembrane</keyword>
<evidence type="ECO:0000256" key="4">
    <source>
        <dbReference type="ARBA" id="ARBA00023136"/>
    </source>
</evidence>
<protein>
    <submittedName>
        <fullName evidence="10">Mechanosensitive ion channel</fullName>
    </submittedName>
</protein>
<proteinExistence type="predicted"/>
<evidence type="ECO:0000259" key="8">
    <source>
        <dbReference type="Pfam" id="PF00924"/>
    </source>
</evidence>
<dbReference type="Proteomes" id="UP000476338">
    <property type="component" value="Unassembled WGS sequence"/>
</dbReference>
<comment type="caution">
    <text evidence="10">The sequence shown here is derived from an EMBL/GenBank/DDBJ whole genome shotgun (WGS) entry which is preliminary data.</text>
</comment>
<keyword evidence="11" id="KW-1185">Reference proteome</keyword>
<dbReference type="InterPro" id="IPR010920">
    <property type="entry name" value="LSM_dom_sf"/>
</dbReference>
<reference evidence="10 11" key="2">
    <citation type="submission" date="2020-03" db="EMBL/GenBank/DDBJ databases">
        <title>Campylobacter portucalensis sp. nov., a new species of Campylobacter isolated from the reproductive tract of bulls.</title>
        <authorList>
            <person name="Silva M.F."/>
            <person name="Pereira G."/>
            <person name="Carneiro C."/>
            <person name="Hemphill A."/>
            <person name="Mateus L."/>
            <person name="Lopes-Da-Costa L."/>
            <person name="Silva E."/>
        </authorList>
    </citation>
    <scope>NUCLEOTIDE SEQUENCE [LARGE SCALE GENOMIC DNA]</scope>
    <source>
        <strain evidence="10 11">FMV-PI01</strain>
    </source>
</reference>
<feature type="domain" description="Mechanosensitive ion channel transmembrane helices 2/3" evidence="9">
    <location>
        <begin position="269"/>
        <end position="310"/>
    </location>
</feature>
<dbReference type="InterPro" id="IPR023408">
    <property type="entry name" value="MscS_beta-dom_sf"/>
</dbReference>
<evidence type="ECO:0000259" key="9">
    <source>
        <dbReference type="Pfam" id="PF21088"/>
    </source>
</evidence>
<evidence type="ECO:0000256" key="3">
    <source>
        <dbReference type="ARBA" id="ARBA00022989"/>
    </source>
</evidence>
<organism evidence="10 11">
    <name type="scientific">Campylobacter portucalensis</name>
    <dbReference type="NCBI Taxonomy" id="2608384"/>
    <lineage>
        <taxon>Bacteria</taxon>
        <taxon>Pseudomonadati</taxon>
        <taxon>Campylobacterota</taxon>
        <taxon>Epsilonproteobacteria</taxon>
        <taxon>Campylobacterales</taxon>
        <taxon>Campylobacteraceae</taxon>
        <taxon>Campylobacter</taxon>
    </lineage>
</organism>
<dbReference type="Pfam" id="PF00924">
    <property type="entry name" value="MS_channel_2nd"/>
    <property type="match status" value="1"/>
</dbReference>
<feature type="chain" id="PRO_5026998822" evidence="7">
    <location>
        <begin position="17"/>
        <end position="543"/>
    </location>
</feature>
<dbReference type="InterPro" id="IPR049142">
    <property type="entry name" value="MS_channel_1st"/>
</dbReference>
<dbReference type="Gene3D" id="2.30.30.60">
    <property type="match status" value="1"/>
</dbReference>
<dbReference type="AlphaFoldDB" id="A0A6L5WGK4"/>
<keyword evidence="7" id="KW-0732">Signal</keyword>
<feature type="transmembrane region" description="Helical" evidence="6">
    <location>
        <begin position="300"/>
        <end position="328"/>
    </location>
</feature>
<dbReference type="GO" id="GO:0016020">
    <property type="term" value="C:membrane"/>
    <property type="evidence" value="ECO:0007669"/>
    <property type="project" value="UniProtKB-SubCell"/>
</dbReference>
<sequence>MRIFFLIFIFLNFAIADVNSSSENSLKFQQYGDLKRNLISIDDKISQNIWFIQFQNYQNYQNLKKEYENLKKKINETKKAELKDELKKRQKTIYDQLELLKEYEKEPFTRMLEPKEIEMYNKILTPFGVIGGISYIKTISSHKTQYLENIKNLDELLLVLQEKDKILNQILISANSDEDKNLILTKVNDNKKIIDELLSAKDTSKITYNVYVKKIDEIISNVRADINIQVKIVINISILIIFVILITILFKYIVKKSISDSERVYMANKIINFININLILLIILFAYIENVSYLVTLLGFASAGLAIAMKDMFMSMLGWMVIVVGGTFRVGDRIKVRKINGEIYIGDIVDISLLRMTIYEDITMTTYKDTRRAGRIIFVPNNYIFTELISNYTHSGMKTVWDGIDILLTFDSNHKKAVYIIKNIVRKYSKGYTDIAKKQMSKLRSQYSIKNPNVEPRIFTLFEPFGIKISVWYMTNSYATLGLRSTISAEILESIQKEKDIEIAYPIQNFHLFKTKKQEENFSTFKNTDAETLSQTLIKDQLF</sequence>
<evidence type="ECO:0000256" key="6">
    <source>
        <dbReference type="SAM" id="Phobius"/>
    </source>
</evidence>
<feature type="signal peptide" evidence="7">
    <location>
        <begin position="1"/>
        <end position="16"/>
    </location>
</feature>
<evidence type="ECO:0000256" key="1">
    <source>
        <dbReference type="ARBA" id="ARBA00004370"/>
    </source>
</evidence>
<feature type="coiled-coil region" evidence="5">
    <location>
        <begin position="57"/>
        <end position="84"/>
    </location>
</feature>
<evidence type="ECO:0000256" key="7">
    <source>
        <dbReference type="SAM" id="SignalP"/>
    </source>
</evidence>
<name>A0A6L5WGK4_9BACT</name>
<evidence type="ECO:0000256" key="2">
    <source>
        <dbReference type="ARBA" id="ARBA00022692"/>
    </source>
</evidence>
<comment type="subcellular location">
    <subcellularLocation>
        <location evidence="1">Membrane</location>
    </subcellularLocation>
</comment>
<evidence type="ECO:0000313" key="11">
    <source>
        <dbReference type="Proteomes" id="UP000476338"/>
    </source>
</evidence>
<feature type="transmembrane region" description="Helical" evidence="6">
    <location>
        <begin position="266"/>
        <end position="288"/>
    </location>
</feature>
<dbReference type="SUPFAM" id="SSF50182">
    <property type="entry name" value="Sm-like ribonucleoproteins"/>
    <property type="match status" value="1"/>
</dbReference>
<feature type="domain" description="Mechanosensitive ion channel MscS" evidence="8">
    <location>
        <begin position="311"/>
        <end position="394"/>
    </location>
</feature>
<feature type="transmembrane region" description="Helical" evidence="6">
    <location>
        <begin position="232"/>
        <end position="254"/>
    </location>
</feature>
<dbReference type="Gene3D" id="3.30.70.100">
    <property type="match status" value="1"/>
</dbReference>
<accession>A0A6L5WGK4</accession>
<evidence type="ECO:0000313" key="10">
    <source>
        <dbReference type="EMBL" id="MSN96308.1"/>
    </source>
</evidence>
<reference evidence="10 11" key="1">
    <citation type="submission" date="2019-09" db="EMBL/GenBank/DDBJ databases">
        <authorList>
            <person name="Silva M."/>
            <person name="Pereira G."/>
            <person name="Lopes-Da-Costa L."/>
            <person name="Silva E."/>
        </authorList>
    </citation>
    <scope>NUCLEOTIDE SEQUENCE [LARGE SCALE GENOMIC DNA]</scope>
    <source>
        <strain evidence="10 11">FMV-PI01</strain>
    </source>
</reference>
<gene>
    <name evidence="10" type="ORF">F1B92_03720</name>
</gene>